<proteinExistence type="predicted"/>
<dbReference type="EMBL" id="FNWO01000012">
    <property type="protein sequence ID" value="SEH52391.1"/>
    <property type="molecule type" value="Genomic_DNA"/>
</dbReference>
<keyword evidence="2" id="KW-1185">Reference proteome</keyword>
<dbReference type="Proteomes" id="UP000182983">
    <property type="component" value="Unassembled WGS sequence"/>
</dbReference>
<evidence type="ECO:0000313" key="1">
    <source>
        <dbReference type="EMBL" id="SEH52391.1"/>
    </source>
</evidence>
<evidence type="ECO:0008006" key="3">
    <source>
        <dbReference type="Google" id="ProtNLM"/>
    </source>
</evidence>
<dbReference type="InterPro" id="IPR038996">
    <property type="entry name" value="Gp14"/>
</dbReference>
<accession>A0A1H6IW46</accession>
<gene>
    <name evidence="1" type="ORF">SAMN04244559_02788</name>
</gene>
<sequence length="198" mass="21760">MWASLALTAVSTAASIYSQMQTTAANEKYQRDQADAQNKYMEQNAKAANSAFFDKTAAENNRMVQEQQSAAEKIDADRREADRTAGTAFASGEAFGSTLVSGIYREHARTNNQLKTNLTWEQQQAKLNIEGYRSEALDRVNSVRSYIPQPVQQPNYLGSLAQFGSSALGSYTDYMRNEAIWGDKAKGGQPKAPADPAK</sequence>
<evidence type="ECO:0000313" key="2">
    <source>
        <dbReference type="Proteomes" id="UP000182983"/>
    </source>
</evidence>
<reference evidence="2" key="1">
    <citation type="submission" date="2016-10" db="EMBL/GenBank/DDBJ databases">
        <authorList>
            <person name="Varghese N."/>
            <person name="Submissions S."/>
        </authorList>
    </citation>
    <scope>NUCLEOTIDE SEQUENCE [LARGE SCALE GENOMIC DNA]</scope>
    <source>
        <strain evidence="2">DSM 13234</strain>
    </source>
</reference>
<dbReference type="AlphaFoldDB" id="A0A1H6IW46"/>
<dbReference type="Pfam" id="PF24072">
    <property type="entry name" value="T7_gp14"/>
    <property type="match status" value="1"/>
</dbReference>
<name>A0A1H6IW46_MAGFU</name>
<protein>
    <recommendedName>
        <fullName evidence="3">Internal virion protein B</fullName>
    </recommendedName>
</protein>
<organism evidence="1 2">
    <name type="scientific">Magnetospirillum fulvum</name>
    <name type="common">Rhodospirillum fulvum</name>
    <dbReference type="NCBI Taxonomy" id="1082"/>
    <lineage>
        <taxon>Bacteria</taxon>
        <taxon>Pseudomonadati</taxon>
        <taxon>Pseudomonadota</taxon>
        <taxon>Alphaproteobacteria</taxon>
        <taxon>Rhodospirillales</taxon>
        <taxon>Rhodospirillaceae</taxon>
        <taxon>Magnetospirillum</taxon>
    </lineage>
</organism>